<keyword evidence="2" id="KW-0808">Transferase</keyword>
<sequence length="630" mass="73295">MQTNQIYKTNLDALAGSQYQELKQKLKKITELRNFSYKIGKDALDFNIIKKRSLKAIYLNPIQELEHKIQSFNQDYFYHSCLFFYGLGNGLLSKVLLQNKHLKRLVIFEQEIEIIFIVLNFIDLKEELRQGRLILIHTPDINYTKTDNIFSLPEISLFFKTYNLHLHSDFYKLYKEDMIKINTLNLKAIKNISLRRGNDPKDAMQGIEQFVYNIPYMINHPAYQDFIKKRKSLGDTAIVVSTGPSLEKQLPLLKKYSNKATIFCADSAYPILAKHNIKPDYVCMLERDDVVSKCFDNNFEDFDKNITFICASLIHRDTIKHLENKQGTYILTTRNLPFASSININQFGYISGGMSVAHMNCEIAVLLKHKNIILIGQDLAYAEDGNSHSQGFIHAKYHEGHYRQDFGKYTTTAYGGKGVVESSEVWTLFREIFENFISETKNITKIYNATEGGARIEGAEEKPFEELCRNLLDKDLKKPFKALHKLPLAQRNDLMLKAYKNIKKKINLTETFKKESKKILRKIQNISKSKYSFEEIVKNIDTAKEQLASKKYYFLREILGPTLYHEESLIAPIFVKTIHNESERQNKLLAWILAHESLFETIIDLLEVQNYRLKIAIMPLQNILEKKKLI</sequence>
<feature type="domain" description="6-hydroxymethylpterin diphosphokinase MptE-like" evidence="1">
    <location>
        <begin position="209"/>
        <end position="383"/>
    </location>
</feature>
<accession>A0A698FHW6</accession>
<protein>
    <submittedName>
        <fullName evidence="2">Motility associated factor glycosyltransferase family protein</fullName>
    </submittedName>
</protein>
<dbReference type="PANTHER" id="PTHR41786">
    <property type="entry name" value="MOTILITY ACCESSORY FACTOR MAF"/>
    <property type="match status" value="1"/>
</dbReference>
<dbReference type="EMBL" id="AAKUWM010000005">
    <property type="protein sequence ID" value="ECV9657225.1"/>
    <property type="molecule type" value="Genomic_DNA"/>
</dbReference>
<organism evidence="2">
    <name type="scientific">Campylobacter jejuni</name>
    <dbReference type="NCBI Taxonomy" id="197"/>
    <lineage>
        <taxon>Bacteria</taxon>
        <taxon>Pseudomonadati</taxon>
        <taxon>Campylobacterota</taxon>
        <taxon>Epsilonproteobacteria</taxon>
        <taxon>Campylobacterales</taxon>
        <taxon>Campylobacteraceae</taxon>
        <taxon>Campylobacter</taxon>
    </lineage>
</organism>
<evidence type="ECO:0000313" key="2">
    <source>
        <dbReference type="EMBL" id="ECV9657225.1"/>
    </source>
</evidence>
<dbReference type="AlphaFoldDB" id="A0A698FHW6"/>
<dbReference type="Pfam" id="PF01973">
    <property type="entry name" value="MptE-like"/>
    <property type="match status" value="1"/>
</dbReference>
<name>A0A698FHW6_CAMJU</name>
<proteinExistence type="predicted"/>
<evidence type="ECO:0000259" key="1">
    <source>
        <dbReference type="Pfam" id="PF01973"/>
    </source>
</evidence>
<reference evidence="2" key="1">
    <citation type="submission" date="2019-09" db="EMBL/GenBank/DDBJ databases">
        <authorList>
            <consortium name="GenomeTrakr network: Whole genome sequencing for foodborne pathogen traceback"/>
        </authorList>
    </citation>
    <scope>NUCLEOTIDE SEQUENCE [LARGE SCALE GENOMIC DNA]</scope>
    <source>
        <strain evidence="2">TTU_583</strain>
    </source>
</reference>
<dbReference type="PANTHER" id="PTHR41786:SF1">
    <property type="entry name" value="6-HYDROXYMETHYLPTERIN DIPHOSPHOKINASE MPTE-LIKE DOMAIN-CONTAINING PROTEIN"/>
    <property type="match status" value="1"/>
</dbReference>
<gene>
    <name evidence="2" type="ORF">F2N06_04270</name>
</gene>
<comment type="caution">
    <text evidence="2">The sequence shown here is derived from an EMBL/GenBank/DDBJ whole genome shotgun (WGS) entry which is preliminary data.</text>
</comment>
<dbReference type="InterPro" id="IPR002826">
    <property type="entry name" value="MptE-like"/>
</dbReference>
<dbReference type="GO" id="GO:0016740">
    <property type="term" value="F:transferase activity"/>
    <property type="evidence" value="ECO:0007669"/>
    <property type="project" value="UniProtKB-KW"/>
</dbReference>